<dbReference type="InterPro" id="IPR036186">
    <property type="entry name" value="Serpin_sf"/>
</dbReference>
<dbReference type="Proteomes" id="UP000694872">
    <property type="component" value="Unplaced"/>
</dbReference>
<dbReference type="GO" id="GO:0004867">
    <property type="term" value="F:serine-type endopeptidase inhibitor activity"/>
    <property type="evidence" value="ECO:0007669"/>
    <property type="project" value="UniProtKB-KW"/>
</dbReference>
<keyword evidence="2" id="KW-0646">Protease inhibitor</keyword>
<evidence type="ECO:0000256" key="3">
    <source>
        <dbReference type="ARBA" id="ARBA00022900"/>
    </source>
</evidence>
<evidence type="ECO:0000313" key="7">
    <source>
        <dbReference type="RefSeq" id="XP_013162555.1"/>
    </source>
</evidence>
<evidence type="ECO:0000256" key="4">
    <source>
        <dbReference type="RuleBase" id="RU000411"/>
    </source>
</evidence>
<dbReference type="PANTHER" id="PTHR11461:SF211">
    <property type="entry name" value="GH10112P-RELATED"/>
    <property type="match status" value="1"/>
</dbReference>
<sequence length="398" mass="44373">MNTFNMEWLFLLLLVTVASTANSLLDHEYSRTRLGDNIDKASVKLLKEAYLSSDGNVVTSPLGVLFLLSLYSSGTQGKTRDEITELLGATDYKEMFDSYSGLSNEYASMNSSLSLANKIYVASGYDLNEEFLNTARAYNTEVDSVDFHDVENAAHEINQWANKKLRGLIKDPVKKTSLDKDALVALFNVIYFKGHWHVPFKVESTEIKNFHVNKSYTIKKPMMHLSKSLFFHADDQLGAKMIELPYQEPGFRMVVILPNEIDGLSNVLEKVAQKGLLEDVFALSPARREVNLYLPKFDIKSSLDFTQILPKLGVKGIFTGGSSGIVKDANVAISKIFQEAVVNVDEEGAKAGAFTGYVAIKLSYDSTPPPPKDFIVDHPFLFAILHNEVVLFLGTYTH</sequence>
<dbReference type="InterPro" id="IPR023795">
    <property type="entry name" value="Serpin_CS"/>
</dbReference>
<dbReference type="Pfam" id="PF00079">
    <property type="entry name" value="Serpin"/>
    <property type="match status" value="1"/>
</dbReference>
<gene>
    <name evidence="7" type="primary">LOC106114029</name>
</gene>
<dbReference type="PROSITE" id="PS00284">
    <property type="entry name" value="SERPIN"/>
    <property type="match status" value="1"/>
</dbReference>
<keyword evidence="5" id="KW-0732">Signal</keyword>
<dbReference type="GeneID" id="106114029"/>
<dbReference type="RefSeq" id="XP_013162555.1">
    <property type="nucleotide sequence ID" value="XM_013307101.1"/>
</dbReference>
<dbReference type="InterPro" id="IPR023796">
    <property type="entry name" value="Serpin_dom"/>
</dbReference>
<evidence type="ECO:0000256" key="2">
    <source>
        <dbReference type="ARBA" id="ARBA00022690"/>
    </source>
</evidence>
<evidence type="ECO:0000256" key="1">
    <source>
        <dbReference type="ARBA" id="ARBA00009500"/>
    </source>
</evidence>
<organism evidence="7">
    <name type="scientific">Papilio xuthus</name>
    <name type="common">Asian swallowtail butterfly</name>
    <dbReference type="NCBI Taxonomy" id="66420"/>
    <lineage>
        <taxon>Eukaryota</taxon>
        <taxon>Metazoa</taxon>
        <taxon>Ecdysozoa</taxon>
        <taxon>Arthropoda</taxon>
        <taxon>Hexapoda</taxon>
        <taxon>Insecta</taxon>
        <taxon>Pterygota</taxon>
        <taxon>Neoptera</taxon>
        <taxon>Endopterygota</taxon>
        <taxon>Lepidoptera</taxon>
        <taxon>Glossata</taxon>
        <taxon>Ditrysia</taxon>
        <taxon>Papilionoidea</taxon>
        <taxon>Papilionidae</taxon>
        <taxon>Papilioninae</taxon>
        <taxon>Papilio</taxon>
    </lineage>
</organism>
<dbReference type="InterPro" id="IPR042178">
    <property type="entry name" value="Serpin_sf_1"/>
</dbReference>
<dbReference type="SUPFAM" id="SSF56574">
    <property type="entry name" value="Serpins"/>
    <property type="match status" value="1"/>
</dbReference>
<dbReference type="InterPro" id="IPR000215">
    <property type="entry name" value="Serpin_fam"/>
</dbReference>
<dbReference type="InterPro" id="IPR042185">
    <property type="entry name" value="Serpin_sf_2"/>
</dbReference>
<proteinExistence type="inferred from homology"/>
<dbReference type="Gene3D" id="2.30.39.10">
    <property type="entry name" value="Alpha-1-antitrypsin, domain 1"/>
    <property type="match status" value="1"/>
</dbReference>
<dbReference type="Gene3D" id="3.30.497.10">
    <property type="entry name" value="Antithrombin, subunit I, domain 2"/>
    <property type="match status" value="1"/>
</dbReference>
<feature type="domain" description="Serpin" evidence="6">
    <location>
        <begin position="43"/>
        <end position="398"/>
    </location>
</feature>
<evidence type="ECO:0000259" key="6">
    <source>
        <dbReference type="SMART" id="SM00093"/>
    </source>
</evidence>
<feature type="signal peptide" evidence="5">
    <location>
        <begin position="1"/>
        <end position="20"/>
    </location>
</feature>
<dbReference type="SMART" id="SM00093">
    <property type="entry name" value="SERPIN"/>
    <property type="match status" value="1"/>
</dbReference>
<dbReference type="GO" id="GO:0005615">
    <property type="term" value="C:extracellular space"/>
    <property type="evidence" value="ECO:0007669"/>
    <property type="project" value="InterPro"/>
</dbReference>
<reference evidence="7" key="1">
    <citation type="submission" date="2025-08" db="UniProtKB">
        <authorList>
            <consortium name="RefSeq"/>
        </authorList>
    </citation>
    <scope>IDENTIFICATION</scope>
</reference>
<comment type="similarity">
    <text evidence="1 4">Belongs to the serpin family.</text>
</comment>
<evidence type="ECO:0000256" key="5">
    <source>
        <dbReference type="SAM" id="SignalP"/>
    </source>
</evidence>
<keyword evidence="3" id="KW-0722">Serine protease inhibitor</keyword>
<dbReference type="KEGG" id="pxu:106114029"/>
<protein>
    <submittedName>
        <fullName evidence="7">Antichymotrypsin-1-like isoform X1</fullName>
    </submittedName>
</protein>
<name>A0AAJ7E4L9_PAPXU</name>
<dbReference type="AlphaFoldDB" id="A0AAJ7E4L9"/>
<feature type="chain" id="PRO_5042563597" evidence="5">
    <location>
        <begin position="21"/>
        <end position="398"/>
    </location>
</feature>
<accession>A0AAJ7E4L9</accession>
<dbReference type="PANTHER" id="PTHR11461">
    <property type="entry name" value="SERINE PROTEASE INHIBITOR, SERPIN"/>
    <property type="match status" value="1"/>
</dbReference>